<dbReference type="AlphaFoldDB" id="A0AAN5I729"/>
<dbReference type="InterPro" id="IPR050265">
    <property type="entry name" value="Fe/Mn_Superoxide_Dismutase"/>
</dbReference>
<dbReference type="FunFam" id="3.55.40.20:FF:000003">
    <property type="entry name" value="Superoxide dismutase [Mn], mitochondrial"/>
    <property type="match status" value="1"/>
</dbReference>
<feature type="binding site" evidence="12">
    <location>
        <position position="208"/>
    </location>
    <ligand>
        <name>Mn(2+)</name>
        <dbReference type="ChEBI" id="CHEBI:29035"/>
    </ligand>
</feature>
<feature type="domain" description="Manganese/iron superoxide dismutase C-terminal" evidence="16">
    <location>
        <begin position="134"/>
        <end position="237"/>
    </location>
</feature>
<evidence type="ECO:0000256" key="7">
    <source>
        <dbReference type="ARBA" id="ARBA00022723"/>
    </source>
</evidence>
<comment type="function">
    <text evidence="13">Destroys radicals which are normally produced within the cells and which are toxic to biological systems.</text>
</comment>
<keyword evidence="14" id="KW-0732">Signal</keyword>
<comment type="similarity">
    <text evidence="4 13">Belongs to the iron/manganese superoxide dismutase family.</text>
</comment>
<evidence type="ECO:0000256" key="3">
    <source>
        <dbReference type="ARBA" id="ARBA00004173"/>
    </source>
</evidence>
<evidence type="ECO:0000256" key="11">
    <source>
        <dbReference type="ARBA" id="ARBA00049204"/>
    </source>
</evidence>
<evidence type="ECO:0000313" key="17">
    <source>
        <dbReference type="EMBL" id="GMR53610.1"/>
    </source>
</evidence>
<comment type="cofactor">
    <cofactor evidence="1">
        <name>Mn(2+)</name>
        <dbReference type="ChEBI" id="CHEBI:29035"/>
    </cofactor>
</comment>
<dbReference type="EC" id="1.15.1.1" evidence="6 13"/>
<dbReference type="Proteomes" id="UP001328107">
    <property type="component" value="Unassembled WGS sequence"/>
</dbReference>
<dbReference type="InterPro" id="IPR036314">
    <property type="entry name" value="SOD_C_sf"/>
</dbReference>
<evidence type="ECO:0000256" key="8">
    <source>
        <dbReference type="ARBA" id="ARBA00023002"/>
    </source>
</evidence>
<dbReference type="PRINTS" id="PR01703">
    <property type="entry name" value="MNSODISMTASE"/>
</dbReference>
<dbReference type="InterPro" id="IPR019832">
    <property type="entry name" value="Mn/Fe_SOD_C"/>
</dbReference>
<name>A0AAN5I729_9BILA</name>
<dbReference type="GO" id="GO:0098803">
    <property type="term" value="C:respiratory chain complex"/>
    <property type="evidence" value="ECO:0007669"/>
    <property type="project" value="UniProtKB-ARBA"/>
</dbReference>
<organism evidence="17 18">
    <name type="scientific">Pristionchus mayeri</name>
    <dbReference type="NCBI Taxonomy" id="1317129"/>
    <lineage>
        <taxon>Eukaryota</taxon>
        <taxon>Metazoa</taxon>
        <taxon>Ecdysozoa</taxon>
        <taxon>Nematoda</taxon>
        <taxon>Chromadorea</taxon>
        <taxon>Rhabditida</taxon>
        <taxon>Rhabditina</taxon>
        <taxon>Diplogasteromorpha</taxon>
        <taxon>Diplogasteroidea</taxon>
        <taxon>Neodiplogasteridae</taxon>
        <taxon>Pristionchus</taxon>
    </lineage>
</organism>
<dbReference type="GO" id="GO:0042803">
    <property type="term" value="F:protein homodimerization activity"/>
    <property type="evidence" value="ECO:0007669"/>
    <property type="project" value="UniProtKB-ARBA"/>
</dbReference>
<evidence type="ECO:0000256" key="14">
    <source>
        <dbReference type="SAM" id="SignalP"/>
    </source>
</evidence>
<dbReference type="PIRSF" id="PIRSF000349">
    <property type="entry name" value="SODismutase"/>
    <property type="match status" value="1"/>
</dbReference>
<dbReference type="Gene3D" id="1.10.287.990">
    <property type="entry name" value="Fe,Mn superoxide dismutase (SOD) domain"/>
    <property type="match status" value="1"/>
</dbReference>
<accession>A0AAN5I729</accession>
<feature type="domain" description="Manganese/iron superoxide dismutase N-terminal" evidence="15">
    <location>
        <begin position="47"/>
        <end position="128"/>
    </location>
</feature>
<keyword evidence="18" id="KW-1185">Reference proteome</keyword>
<dbReference type="PANTHER" id="PTHR11404">
    <property type="entry name" value="SUPEROXIDE DISMUTASE 2"/>
    <property type="match status" value="1"/>
</dbReference>
<evidence type="ECO:0000256" key="6">
    <source>
        <dbReference type="ARBA" id="ARBA00012682"/>
    </source>
</evidence>
<feature type="chain" id="PRO_5042952628" description="Superoxide dismutase" evidence="14">
    <location>
        <begin position="17"/>
        <end position="243"/>
    </location>
</feature>
<dbReference type="InterPro" id="IPR019831">
    <property type="entry name" value="Mn/Fe_SOD_N"/>
</dbReference>
<evidence type="ECO:0000256" key="13">
    <source>
        <dbReference type="RuleBase" id="RU000414"/>
    </source>
</evidence>
<dbReference type="SUPFAM" id="SSF46609">
    <property type="entry name" value="Fe,Mn superoxide dismutase (SOD), N-terminal domain"/>
    <property type="match status" value="1"/>
</dbReference>
<evidence type="ECO:0000256" key="2">
    <source>
        <dbReference type="ARBA" id="ARBA00002170"/>
    </source>
</evidence>
<dbReference type="PROSITE" id="PS00088">
    <property type="entry name" value="SOD_MN"/>
    <property type="match status" value="1"/>
</dbReference>
<gene>
    <name evidence="17" type="ORF">PMAYCL1PPCAC_23805</name>
</gene>
<dbReference type="Pfam" id="PF00081">
    <property type="entry name" value="Sod_Fe_N"/>
    <property type="match status" value="1"/>
</dbReference>
<protein>
    <recommendedName>
        <fullName evidence="6 13">Superoxide dismutase</fullName>
        <ecNumber evidence="6 13">1.15.1.1</ecNumber>
    </recommendedName>
</protein>
<dbReference type="EMBL" id="BTRK01000005">
    <property type="protein sequence ID" value="GMR53610.1"/>
    <property type="molecule type" value="Genomic_DNA"/>
</dbReference>
<evidence type="ECO:0000313" key="18">
    <source>
        <dbReference type="Proteomes" id="UP001328107"/>
    </source>
</evidence>
<reference evidence="18" key="1">
    <citation type="submission" date="2022-10" db="EMBL/GenBank/DDBJ databases">
        <title>Genome assembly of Pristionchus species.</title>
        <authorList>
            <person name="Yoshida K."/>
            <person name="Sommer R.J."/>
        </authorList>
    </citation>
    <scope>NUCLEOTIDE SEQUENCE [LARGE SCALE GENOMIC DNA]</scope>
    <source>
        <strain evidence="18">RS5460</strain>
    </source>
</reference>
<feature type="non-terminal residue" evidence="17">
    <location>
        <position position="243"/>
    </location>
</feature>
<keyword evidence="8 13" id="KW-0560">Oxidoreductase</keyword>
<comment type="function">
    <text evidence="2">Destroys superoxide anion radicals which are normally produced within the cells and which are toxic to biological systems.</text>
</comment>
<feature type="signal peptide" evidence="14">
    <location>
        <begin position="1"/>
        <end position="16"/>
    </location>
</feature>
<keyword evidence="9" id="KW-0496">Mitochondrion</keyword>
<dbReference type="InterPro" id="IPR019833">
    <property type="entry name" value="Mn/Fe_SOD_BS"/>
</dbReference>
<dbReference type="FunFam" id="1.10.287.990:FF:000001">
    <property type="entry name" value="Superoxide dismutase"/>
    <property type="match status" value="1"/>
</dbReference>
<feature type="binding site" evidence="12">
    <location>
        <position position="72"/>
    </location>
    <ligand>
        <name>Mn(2+)</name>
        <dbReference type="ChEBI" id="CHEBI:29035"/>
    </ligand>
</feature>
<dbReference type="GO" id="GO:0005739">
    <property type="term" value="C:mitochondrion"/>
    <property type="evidence" value="ECO:0007669"/>
    <property type="project" value="UniProtKB-SubCell"/>
</dbReference>
<dbReference type="Gene3D" id="3.55.40.20">
    <property type="entry name" value="Iron/manganese superoxide dismutase, C-terminal domain"/>
    <property type="match status" value="1"/>
</dbReference>
<comment type="catalytic activity">
    <reaction evidence="11 13">
        <text>2 superoxide + 2 H(+) = H2O2 + O2</text>
        <dbReference type="Rhea" id="RHEA:20696"/>
        <dbReference type="ChEBI" id="CHEBI:15378"/>
        <dbReference type="ChEBI" id="CHEBI:15379"/>
        <dbReference type="ChEBI" id="CHEBI:16240"/>
        <dbReference type="ChEBI" id="CHEBI:18421"/>
        <dbReference type="EC" id="1.15.1.1"/>
    </reaction>
</comment>
<keyword evidence="7 12" id="KW-0479">Metal-binding</keyword>
<evidence type="ECO:0000256" key="10">
    <source>
        <dbReference type="ARBA" id="ARBA00023211"/>
    </source>
</evidence>
<comment type="subunit">
    <text evidence="5">Homotetramer.</text>
</comment>
<evidence type="ECO:0000259" key="15">
    <source>
        <dbReference type="Pfam" id="PF00081"/>
    </source>
</evidence>
<keyword evidence="10" id="KW-0464">Manganese</keyword>
<dbReference type="GO" id="GO:0030145">
    <property type="term" value="F:manganese ion binding"/>
    <property type="evidence" value="ECO:0007669"/>
    <property type="project" value="TreeGrafter"/>
</dbReference>
<evidence type="ECO:0000256" key="4">
    <source>
        <dbReference type="ARBA" id="ARBA00008714"/>
    </source>
</evidence>
<evidence type="ECO:0000256" key="1">
    <source>
        <dbReference type="ARBA" id="ARBA00001936"/>
    </source>
</evidence>
<evidence type="ECO:0000256" key="12">
    <source>
        <dbReference type="PIRSR" id="PIRSR000349-1"/>
    </source>
</evidence>
<comment type="subcellular location">
    <subcellularLocation>
        <location evidence="3">Mitochondrion</location>
    </subcellularLocation>
</comment>
<evidence type="ECO:0000256" key="5">
    <source>
        <dbReference type="ARBA" id="ARBA00011881"/>
    </source>
</evidence>
<evidence type="ECO:0000256" key="9">
    <source>
        <dbReference type="ARBA" id="ARBA00023128"/>
    </source>
</evidence>
<dbReference type="PANTHER" id="PTHR11404:SF6">
    <property type="entry name" value="SUPEROXIDE DISMUTASE [MN], MITOCHONDRIAL"/>
    <property type="match status" value="1"/>
</dbReference>
<feature type="non-terminal residue" evidence="17">
    <location>
        <position position="1"/>
    </location>
</feature>
<proteinExistence type="inferred from homology"/>
<dbReference type="InterPro" id="IPR036324">
    <property type="entry name" value="Mn/Fe_SOD_N_sf"/>
</dbReference>
<evidence type="ECO:0000259" key="16">
    <source>
        <dbReference type="Pfam" id="PF02777"/>
    </source>
</evidence>
<comment type="caution">
    <text evidence="17">The sequence shown here is derived from an EMBL/GenBank/DDBJ whole genome shotgun (WGS) entry which is preliminary data.</text>
</comment>
<feature type="binding site" evidence="12">
    <location>
        <position position="204"/>
    </location>
    <ligand>
        <name>Mn(2+)</name>
        <dbReference type="ChEBI" id="CHEBI:29035"/>
    </ligand>
</feature>
<feature type="binding site" evidence="12">
    <location>
        <position position="120"/>
    </location>
    <ligand>
        <name>Mn(2+)</name>
        <dbReference type="ChEBI" id="CHEBI:29035"/>
    </ligand>
</feature>
<sequence>VLLINIILTFSTHVFVLSPNKFVQMNLSSVKILRTNHRLFNVSRLSKHTLPDLPYDFNALEPVISSEIMQLHYQKHHNAYVTNLNMIEEKIHDANSKKDISKLIALQSAYKFNAGGHLNHSILWQVMSKDGGAPSKDLLSAIERDFGSMIKMQDQLSTATIGVQGSGWGWLGICPESKKLRIATLPNQDPLEATTGLVPLFGIDVWEHAYYLQYKNVRPDYVKAVWKVANWKEISNRFTKVHN</sequence>
<dbReference type="SUPFAM" id="SSF54719">
    <property type="entry name" value="Fe,Mn superoxide dismutase (SOD), C-terminal domain"/>
    <property type="match status" value="1"/>
</dbReference>
<dbReference type="Pfam" id="PF02777">
    <property type="entry name" value="Sod_Fe_C"/>
    <property type="match status" value="1"/>
</dbReference>
<dbReference type="InterPro" id="IPR001189">
    <property type="entry name" value="Mn/Fe_SOD"/>
</dbReference>
<dbReference type="GO" id="GO:0004784">
    <property type="term" value="F:superoxide dismutase activity"/>
    <property type="evidence" value="ECO:0007669"/>
    <property type="project" value="UniProtKB-EC"/>
</dbReference>